<gene>
    <name evidence="10" type="ORF">SG34_019555</name>
</gene>
<evidence type="ECO:0000256" key="1">
    <source>
        <dbReference type="ARBA" id="ARBA00002388"/>
    </source>
</evidence>
<dbReference type="CDD" id="cd01920">
    <property type="entry name" value="cyclophilin_EcCYP_like"/>
    <property type="match status" value="1"/>
</dbReference>
<dbReference type="EMBL" id="CP059733">
    <property type="protein sequence ID" value="WDE03566.1"/>
    <property type="molecule type" value="Genomic_DNA"/>
</dbReference>
<dbReference type="PIRSF" id="PIRSF001467">
    <property type="entry name" value="Peptidylpro_ismrse"/>
    <property type="match status" value="1"/>
</dbReference>
<evidence type="ECO:0000313" key="10">
    <source>
        <dbReference type="EMBL" id="WDE03566.1"/>
    </source>
</evidence>
<evidence type="ECO:0000256" key="6">
    <source>
        <dbReference type="ARBA" id="ARBA00023235"/>
    </source>
</evidence>
<evidence type="ECO:0000256" key="5">
    <source>
        <dbReference type="ARBA" id="ARBA00023110"/>
    </source>
</evidence>
<dbReference type="InterPro" id="IPR020892">
    <property type="entry name" value="Cyclophilin-type_PPIase_CS"/>
</dbReference>
<comment type="similarity">
    <text evidence="3 7">Belongs to the cyclophilin-type PPIase family.</text>
</comment>
<dbReference type="PANTHER" id="PTHR43246">
    <property type="entry name" value="PEPTIDYL-PROLYL CIS-TRANS ISOMERASE CYP38, CHLOROPLASTIC"/>
    <property type="match status" value="1"/>
</dbReference>
<dbReference type="PROSITE" id="PS50072">
    <property type="entry name" value="CSA_PPIASE_2"/>
    <property type="match status" value="1"/>
</dbReference>
<dbReference type="PROSITE" id="PS00170">
    <property type="entry name" value="CSA_PPIASE_1"/>
    <property type="match status" value="1"/>
</dbReference>
<reference evidence="10 11" key="2">
    <citation type="journal article" date="2022" name="Mar. Drugs">
        <title>Bioassay-Guided Fractionation Leads to the Detection of Cholic Acid Generated by the Rare Thalassomonas sp.</title>
        <authorList>
            <person name="Pheiffer F."/>
            <person name="Schneider Y.K."/>
            <person name="Hansen E.H."/>
            <person name="Andersen J.H."/>
            <person name="Isaksson J."/>
            <person name="Busche T."/>
            <person name="R C."/>
            <person name="Kalinowski J."/>
            <person name="Zyl L.V."/>
            <person name="Trindade M."/>
        </authorList>
    </citation>
    <scope>NUCLEOTIDE SEQUENCE [LARGE SCALE GENOMIC DNA]</scope>
    <source>
        <strain evidence="10 11">XOM25</strain>
    </source>
</reference>
<organism evidence="10 11">
    <name type="scientific">Thalassomonas viridans</name>
    <dbReference type="NCBI Taxonomy" id="137584"/>
    <lineage>
        <taxon>Bacteria</taxon>
        <taxon>Pseudomonadati</taxon>
        <taxon>Pseudomonadota</taxon>
        <taxon>Gammaproteobacteria</taxon>
        <taxon>Alteromonadales</taxon>
        <taxon>Colwelliaceae</taxon>
        <taxon>Thalassomonas</taxon>
    </lineage>
</organism>
<evidence type="ECO:0000256" key="8">
    <source>
        <dbReference type="SAM" id="MobiDB-lite"/>
    </source>
</evidence>
<dbReference type="GO" id="GO:0003755">
    <property type="term" value="F:peptidyl-prolyl cis-trans isomerase activity"/>
    <property type="evidence" value="ECO:0007669"/>
    <property type="project" value="UniProtKB-UniRule"/>
</dbReference>
<evidence type="ECO:0000256" key="2">
    <source>
        <dbReference type="ARBA" id="ARBA00004496"/>
    </source>
</evidence>
<keyword evidence="4" id="KW-0963">Cytoplasm</keyword>
<dbReference type="InterPro" id="IPR024936">
    <property type="entry name" value="Cyclophilin-type_PPIase"/>
</dbReference>
<evidence type="ECO:0000256" key="3">
    <source>
        <dbReference type="ARBA" id="ARBA00007365"/>
    </source>
</evidence>
<keyword evidence="5 7" id="KW-0697">Rotamase</keyword>
<dbReference type="PRINTS" id="PR00153">
    <property type="entry name" value="CSAPPISMRASE"/>
</dbReference>
<evidence type="ECO:0000313" key="11">
    <source>
        <dbReference type="Proteomes" id="UP000032352"/>
    </source>
</evidence>
<sequence>MITFKTNLGDIKIELDFDKAPITAKNFQQYAQDGFYNGTIFHRVIKGFMAQGGGFEPGMAEKDSREPIKNEASNGLSNKRGTLAMARTQDPHSASAQFFINLVDNDFLNFKDESLHGWGYCVFGEVTEGMEVVDKMALVETGRMGFHDDVPKDEIIIQETLVE</sequence>
<comment type="function">
    <text evidence="1 7">PPIases accelerate the folding of proteins. It catalyzes the cis-trans isomerization of proline imidic peptide bonds in oligopeptides.</text>
</comment>
<feature type="region of interest" description="Disordered" evidence="8">
    <location>
        <begin position="56"/>
        <end position="76"/>
    </location>
</feature>
<keyword evidence="11" id="KW-1185">Reference proteome</keyword>
<accession>A0AAE9YYI5</accession>
<reference evidence="10 11" key="1">
    <citation type="journal article" date="2015" name="Genome Announc.">
        <title>Draft Genome Sequences of Marine Isolates of Thalassomonas viridans and Thalassomonas actiniarum.</title>
        <authorList>
            <person name="Olonade I."/>
            <person name="van Zyl L.J."/>
            <person name="Trindade M."/>
        </authorList>
    </citation>
    <scope>NUCLEOTIDE SEQUENCE [LARGE SCALE GENOMIC DNA]</scope>
    <source>
        <strain evidence="10 11">XOM25</strain>
    </source>
</reference>
<comment type="catalytic activity">
    <reaction evidence="7">
        <text>[protein]-peptidylproline (omega=180) = [protein]-peptidylproline (omega=0)</text>
        <dbReference type="Rhea" id="RHEA:16237"/>
        <dbReference type="Rhea" id="RHEA-COMP:10747"/>
        <dbReference type="Rhea" id="RHEA-COMP:10748"/>
        <dbReference type="ChEBI" id="CHEBI:83833"/>
        <dbReference type="ChEBI" id="CHEBI:83834"/>
        <dbReference type="EC" id="5.2.1.8"/>
    </reaction>
</comment>
<evidence type="ECO:0000259" key="9">
    <source>
        <dbReference type="PROSITE" id="PS50072"/>
    </source>
</evidence>
<dbReference type="KEGG" id="tvd:SG34_019555"/>
<feature type="domain" description="PPIase cyclophilin-type" evidence="9">
    <location>
        <begin position="1"/>
        <end position="162"/>
    </location>
</feature>
<protein>
    <recommendedName>
        <fullName evidence="7">Peptidyl-prolyl cis-trans isomerase</fullName>
        <shortName evidence="7">PPIase</shortName>
        <ecNumber evidence="7">5.2.1.8</ecNumber>
    </recommendedName>
</protein>
<comment type="subcellular location">
    <subcellularLocation>
        <location evidence="2">Cytoplasm</location>
    </subcellularLocation>
</comment>
<dbReference type="Pfam" id="PF00160">
    <property type="entry name" value="Pro_isomerase"/>
    <property type="match status" value="1"/>
</dbReference>
<dbReference type="InterPro" id="IPR029000">
    <property type="entry name" value="Cyclophilin-like_dom_sf"/>
</dbReference>
<dbReference type="EC" id="5.2.1.8" evidence="7"/>
<proteinExistence type="inferred from homology"/>
<name>A0AAE9YYI5_9GAMM</name>
<dbReference type="FunFam" id="2.40.100.10:FF:000004">
    <property type="entry name" value="Peptidyl-prolyl cis-trans isomerase"/>
    <property type="match status" value="1"/>
</dbReference>
<dbReference type="GO" id="GO:0006457">
    <property type="term" value="P:protein folding"/>
    <property type="evidence" value="ECO:0007669"/>
    <property type="project" value="InterPro"/>
</dbReference>
<keyword evidence="6 7" id="KW-0413">Isomerase</keyword>
<evidence type="ECO:0000256" key="7">
    <source>
        <dbReference type="RuleBase" id="RU363019"/>
    </source>
</evidence>
<evidence type="ECO:0000256" key="4">
    <source>
        <dbReference type="ARBA" id="ARBA00022490"/>
    </source>
</evidence>
<dbReference type="InterPro" id="IPR002130">
    <property type="entry name" value="Cyclophilin-type_PPIase_dom"/>
</dbReference>
<dbReference type="RefSeq" id="WP_044837646.1">
    <property type="nucleotide sequence ID" value="NZ_CP059733.1"/>
</dbReference>
<dbReference type="AlphaFoldDB" id="A0AAE9YYI5"/>
<dbReference type="InterPro" id="IPR044665">
    <property type="entry name" value="E_coli_cyclophilin_A-like"/>
</dbReference>
<dbReference type="GO" id="GO:0005737">
    <property type="term" value="C:cytoplasm"/>
    <property type="evidence" value="ECO:0007669"/>
    <property type="project" value="UniProtKB-SubCell"/>
</dbReference>
<dbReference type="SUPFAM" id="SSF50891">
    <property type="entry name" value="Cyclophilin-like"/>
    <property type="match status" value="1"/>
</dbReference>
<dbReference type="Gene3D" id="2.40.100.10">
    <property type="entry name" value="Cyclophilin-like"/>
    <property type="match status" value="1"/>
</dbReference>
<feature type="compositionally biased region" description="Basic and acidic residues" evidence="8">
    <location>
        <begin position="59"/>
        <end position="69"/>
    </location>
</feature>
<dbReference type="Proteomes" id="UP000032352">
    <property type="component" value="Chromosome"/>
</dbReference>